<dbReference type="Gene3D" id="2.130.10.10">
    <property type="entry name" value="YVTN repeat-like/Quinoprotein amine dehydrogenase"/>
    <property type="match status" value="2"/>
</dbReference>
<dbReference type="SUPFAM" id="SSF51004">
    <property type="entry name" value="C-terminal (heme d1) domain of cytochrome cd1-nitrite reductase"/>
    <property type="match status" value="1"/>
</dbReference>
<dbReference type="EMBL" id="LZFO01000015">
    <property type="protein sequence ID" value="OFI06118.1"/>
    <property type="molecule type" value="Genomic_DNA"/>
</dbReference>
<dbReference type="RefSeq" id="WP_070110258.1">
    <property type="nucleotide sequence ID" value="NZ_LZFO01000015.1"/>
</dbReference>
<proteinExistence type="predicted"/>
<evidence type="ECO:0000313" key="1">
    <source>
        <dbReference type="EMBL" id="OFI06118.1"/>
    </source>
</evidence>
<dbReference type="AlphaFoldDB" id="A0A1E8EYQ3"/>
<dbReference type="InterPro" id="IPR011048">
    <property type="entry name" value="Haem_d1_sf"/>
</dbReference>
<comment type="caution">
    <text evidence="1">The sequence shown here is derived from an EMBL/GenBank/DDBJ whole genome shotgun (WGS) entry which is preliminary data.</text>
</comment>
<dbReference type="PANTHER" id="PTHR47197:SF3">
    <property type="entry name" value="DIHYDRO-HEME D1 DEHYDROGENASE"/>
    <property type="match status" value="1"/>
</dbReference>
<reference evidence="1 2" key="1">
    <citation type="submission" date="2016-06" db="EMBL/GenBank/DDBJ databases">
        <title>Genome sequence of Clostridium acetireducens DSM 10703.</title>
        <authorList>
            <person name="Poehlein A."/>
            <person name="Fluechter S."/>
            <person name="Duerre P."/>
            <person name="Daniel R."/>
        </authorList>
    </citation>
    <scope>NUCLEOTIDE SEQUENCE [LARGE SCALE GENOMIC DNA]</scope>
    <source>
        <strain evidence="1 2">DSM 10703</strain>
    </source>
</reference>
<sequence>MENLYVCNTSSDFISVINLDFFKEKHKINLRTNNYNKMGPHGMCVKNDKLLVANNYSDSLSIIDIKNYKNVENYFIGSNCNDLVVNEDMAYIICGDLNNVILFNLTNKVIEESVPCGNLPFSIDINKKKKLLAISNVQEDSLTLIDCENRDNTKKIRVGSYPTKAIFTSDGNYILVCESNIGSDFRGNISIISLKNFNLVNRIEVGNSPVDMYYDGKNCFVSNFGEGSISIVDTNCYREIKKINVGGMPRGIVKANNYVYVGDNYNDLLFRIDIKGEKKKVIRIGGEPTGMTIY</sequence>
<keyword evidence="2" id="KW-1185">Reference proteome</keyword>
<accession>A0A1E8EYQ3</accession>
<dbReference type="PANTHER" id="PTHR47197">
    <property type="entry name" value="PROTEIN NIRF"/>
    <property type="match status" value="1"/>
</dbReference>
<protein>
    <submittedName>
        <fullName evidence="1">Uncharacterized protein</fullName>
    </submittedName>
</protein>
<dbReference type="OrthoDB" id="1706639at2"/>
<organism evidence="1 2">
    <name type="scientific">Clostridium acetireducens DSM 10703</name>
    <dbReference type="NCBI Taxonomy" id="1121290"/>
    <lineage>
        <taxon>Bacteria</taxon>
        <taxon>Bacillati</taxon>
        <taxon>Bacillota</taxon>
        <taxon>Clostridia</taxon>
        <taxon>Eubacteriales</taxon>
        <taxon>Clostridiaceae</taxon>
        <taxon>Clostridium</taxon>
    </lineage>
</organism>
<evidence type="ECO:0000313" key="2">
    <source>
        <dbReference type="Proteomes" id="UP000175744"/>
    </source>
</evidence>
<name>A0A1E8EYQ3_9CLOT</name>
<dbReference type="Proteomes" id="UP000175744">
    <property type="component" value="Unassembled WGS sequence"/>
</dbReference>
<dbReference type="STRING" id="1121290.CLAOCE_12610"/>
<dbReference type="NCBIfam" id="TIGR02276">
    <property type="entry name" value="beta_rpt_yvtn"/>
    <property type="match status" value="1"/>
</dbReference>
<dbReference type="InterPro" id="IPR051200">
    <property type="entry name" value="Host-pathogen_enzymatic-act"/>
</dbReference>
<dbReference type="InterPro" id="IPR011964">
    <property type="entry name" value="YVTN_b-propeller_repeat"/>
</dbReference>
<dbReference type="PATRIC" id="fig|1121290.3.peg.1245"/>
<dbReference type="InterPro" id="IPR015943">
    <property type="entry name" value="WD40/YVTN_repeat-like_dom_sf"/>
</dbReference>
<gene>
    <name evidence="1" type="ORF">CLOACE_12610</name>
</gene>